<protein>
    <submittedName>
        <fullName evidence="1">Uncharacterized protein</fullName>
    </submittedName>
</protein>
<sequence>MACGNETNLQLQLLMTSSTAPKITVSLSFLTSSIHSFGGYVLNASGNKASFDKANWCLAISISRPAGHVGFFSRQHGTGTGFLKRCLMLCFCLPNFKTFSVCSWFHRHKNGVNSPLTTGQGIKIAFLILKTHL</sequence>
<proteinExistence type="predicted"/>
<dbReference type="EMBL" id="CAADRP010001536">
    <property type="protein sequence ID" value="VFU39918.1"/>
    <property type="molecule type" value="Genomic_DNA"/>
</dbReference>
<organism evidence="1">
    <name type="scientific">Salix viminalis</name>
    <name type="common">Common osier</name>
    <name type="synonym">Basket willow</name>
    <dbReference type="NCBI Taxonomy" id="40686"/>
    <lineage>
        <taxon>Eukaryota</taxon>
        <taxon>Viridiplantae</taxon>
        <taxon>Streptophyta</taxon>
        <taxon>Embryophyta</taxon>
        <taxon>Tracheophyta</taxon>
        <taxon>Spermatophyta</taxon>
        <taxon>Magnoliopsida</taxon>
        <taxon>eudicotyledons</taxon>
        <taxon>Gunneridae</taxon>
        <taxon>Pentapetalae</taxon>
        <taxon>rosids</taxon>
        <taxon>fabids</taxon>
        <taxon>Malpighiales</taxon>
        <taxon>Salicaceae</taxon>
        <taxon>Saliceae</taxon>
        <taxon>Salix</taxon>
    </lineage>
</organism>
<dbReference type="AlphaFoldDB" id="A0A6N2LHI2"/>
<evidence type="ECO:0000313" key="1">
    <source>
        <dbReference type="EMBL" id="VFU39918.1"/>
    </source>
</evidence>
<accession>A0A6N2LHI2</accession>
<name>A0A6N2LHI2_SALVM</name>
<reference evidence="1" key="1">
    <citation type="submission" date="2019-03" db="EMBL/GenBank/DDBJ databases">
        <authorList>
            <person name="Mank J."/>
            <person name="Almeida P."/>
        </authorList>
    </citation>
    <scope>NUCLEOTIDE SEQUENCE</scope>
    <source>
        <strain evidence="1">78183</strain>
    </source>
</reference>
<gene>
    <name evidence="1" type="ORF">SVIM_LOCUS225373</name>
</gene>